<dbReference type="AlphaFoldDB" id="A0AAW4J5W5"/>
<dbReference type="RefSeq" id="WP_208340965.1">
    <property type="nucleotide sequence ID" value="NZ_JAENQO010000007.1"/>
</dbReference>
<name>A0AAW4J5W5_CLOPF</name>
<evidence type="ECO:0000313" key="1">
    <source>
        <dbReference type="EMBL" id="MBO3359397.1"/>
    </source>
</evidence>
<sequence>MAKDKEIYYCTMQLSPKCKKASGLLDEKDFYSTANEEIFHNGRLSICKHCLKKFVYEDKKINLDKFKNILQIYDIPFYEKEWNASLNGSKEVLGSYMRIVYLNYKDKHWKDGDITDKKLIYDESDIGKLSERELLNKWGSGFSLDELQWLENNYYNWTTNTDCKKFNIQKLVKLICIKELDIRIARQNGKPTDKLEKSLLELMNNSNLTPKTMSAMNETDSAKRYGKWLEDIEQNEPAEYFKDKSIYEDFDGIKGYFDRFILRPLKNLLTNTREFDHEFNVEDGEE</sequence>
<gene>
    <name evidence="1" type="ORF">JJB47_11510</name>
</gene>
<accession>A0AAW4J5W5</accession>
<dbReference type="EMBL" id="JAENQP010000007">
    <property type="protein sequence ID" value="MBO3359397.1"/>
    <property type="molecule type" value="Genomic_DNA"/>
</dbReference>
<protein>
    <submittedName>
        <fullName evidence="1">Uncharacterized protein</fullName>
    </submittedName>
</protein>
<comment type="caution">
    <text evidence="1">The sequence shown here is derived from an EMBL/GenBank/DDBJ whole genome shotgun (WGS) entry which is preliminary data.</text>
</comment>
<dbReference type="Proteomes" id="UP000668068">
    <property type="component" value="Unassembled WGS sequence"/>
</dbReference>
<proteinExistence type="predicted"/>
<evidence type="ECO:0000313" key="2">
    <source>
        <dbReference type="Proteomes" id="UP000668068"/>
    </source>
</evidence>
<organism evidence="1 2">
    <name type="scientific">Clostridium perfringens</name>
    <dbReference type="NCBI Taxonomy" id="1502"/>
    <lineage>
        <taxon>Bacteria</taxon>
        <taxon>Bacillati</taxon>
        <taxon>Bacillota</taxon>
        <taxon>Clostridia</taxon>
        <taxon>Eubacteriales</taxon>
        <taxon>Clostridiaceae</taxon>
        <taxon>Clostridium</taxon>
    </lineage>
</organism>
<reference evidence="1" key="1">
    <citation type="submission" date="2020-12" db="EMBL/GenBank/DDBJ databases">
        <title>Comparative genomics of Clostridium perfringens reveals patterns of host-associated phylogenetic clades and virulence factors.</title>
        <authorList>
            <person name="Smith A.H."/>
            <person name="Geier R."/>
        </authorList>
    </citation>
    <scope>NUCLEOTIDE SEQUENCE</scope>
    <source>
        <strain evidence="1">CHD30677R</strain>
    </source>
</reference>